<dbReference type="InterPro" id="IPR036163">
    <property type="entry name" value="HMA_dom_sf"/>
</dbReference>
<feature type="transmembrane region" description="Helical" evidence="11">
    <location>
        <begin position="253"/>
        <end position="272"/>
    </location>
</feature>
<feature type="region of interest" description="Disordered" evidence="10">
    <location>
        <begin position="1"/>
        <end position="26"/>
    </location>
</feature>
<dbReference type="Pfam" id="PF00122">
    <property type="entry name" value="E1-E2_ATPase"/>
    <property type="match status" value="1"/>
</dbReference>
<evidence type="ECO:0000256" key="5">
    <source>
        <dbReference type="ARBA" id="ARBA00022741"/>
    </source>
</evidence>
<keyword evidence="3 11" id="KW-0812">Transmembrane</keyword>
<dbReference type="EC" id="3.6.3.4" evidence="13"/>
<keyword evidence="5" id="KW-0547">Nucleotide-binding</keyword>
<dbReference type="Gene3D" id="3.40.1110.10">
    <property type="entry name" value="Calcium-transporting ATPase, cytoplasmic domain N"/>
    <property type="match status" value="1"/>
</dbReference>
<evidence type="ECO:0000256" key="4">
    <source>
        <dbReference type="ARBA" id="ARBA00022723"/>
    </source>
</evidence>
<comment type="subcellular location">
    <subcellularLocation>
        <location evidence="1">Endomembrane system</location>
        <topology evidence="1">Multi-pass membrane protein</topology>
    </subcellularLocation>
</comment>
<dbReference type="GO" id="GO:0016887">
    <property type="term" value="F:ATP hydrolysis activity"/>
    <property type="evidence" value="ECO:0007669"/>
    <property type="project" value="InterPro"/>
</dbReference>
<sequence length="820" mass="86413">MDVQVAKTGEPKNNPTGMSQLTGGENQRRVTLPIKGMTCSACSSRVERTLKKVPGVLDANVNLATERADIEFSATEIDAAGLAQVVRDTGFDVPAQTVVLDVEGMTCAACSGRVEKVLLALPDVLDARVNAATDRADVDWLGSDVNVLADAIAATGFKAQPRLSATAQRKQQQEQKAKEDAATVKKEWIMLAISVALTLPLVIQMISNVLGYTFRMSGWIELALGTPVQFWIGARFYKGAWNSLKGGAGNMDVLVVMGTSAAYFYSLAVLVLGTQGHLYFEAAAVILTLILLGKILEARAKRGTTAAVLELMALRPEEANVLRNGVEITVPVDEVELDDIVVVRPGERIAVDGEVVDGQSQADESLITGESLPVDKNIGDVVTGGSVNGTGRLQVKATKVGEDATLNKIITLVENAQSGKAPVQRLVDKISAIFVPVVVVIAFLTFAGWMMTGGSFENALVAMVAVLVIACPCALGLATPTAIVAGTGAAAKAGILFKDVEALEMAHKVDTVVFDKTGTLTMGKPAVTEVLAVDVDENELVRLCAGLQSASEHPLAKAVVAYAGDSELPDVKDFASHTGFGVSGMVDGKSILIGNRALMLDRDVDVSKEIVATQAVWEDEGKTAVLIAIDGKLAGVMAIADPIRKETAAAIADLKKHGIVTMMLTGDAERTARTIAKLAGIDKYYAETRPEDKVKVVEELQGQGKVVAMVGDGINDAPALALANVGIAMGSGSDVAMETAGITLMRVNLGMVHAALQVSKRTWSKLWQNLFWAFIYNLIGIPLAVLGLLNPALAGAAMALSSVSVVSSSLTLRFWKPKFD</sequence>
<evidence type="ECO:0000256" key="3">
    <source>
        <dbReference type="ARBA" id="ARBA00022692"/>
    </source>
</evidence>
<dbReference type="PANTHER" id="PTHR43520">
    <property type="entry name" value="ATP7, ISOFORM B"/>
    <property type="match status" value="1"/>
</dbReference>
<dbReference type="InterPro" id="IPR008250">
    <property type="entry name" value="ATPase_P-typ_transduc_dom_A_sf"/>
</dbReference>
<dbReference type="NCBIfam" id="TIGR01511">
    <property type="entry name" value="ATPase-IB1_Cu"/>
    <property type="match status" value="1"/>
</dbReference>
<dbReference type="GO" id="GO:0012505">
    <property type="term" value="C:endomembrane system"/>
    <property type="evidence" value="ECO:0007669"/>
    <property type="project" value="UniProtKB-SubCell"/>
</dbReference>
<dbReference type="InterPro" id="IPR044492">
    <property type="entry name" value="P_typ_ATPase_HD_dom"/>
</dbReference>
<dbReference type="InterPro" id="IPR036412">
    <property type="entry name" value="HAD-like_sf"/>
</dbReference>
<dbReference type="InterPro" id="IPR017969">
    <property type="entry name" value="Heavy-metal-associated_CS"/>
</dbReference>
<dbReference type="PROSITE" id="PS50846">
    <property type="entry name" value="HMA_2"/>
    <property type="match status" value="2"/>
</dbReference>
<dbReference type="PANTHER" id="PTHR43520:SF8">
    <property type="entry name" value="P-TYPE CU(+) TRANSPORTER"/>
    <property type="match status" value="1"/>
</dbReference>
<feature type="transmembrane region" description="Helical" evidence="11">
    <location>
        <begin position="770"/>
        <end position="789"/>
    </location>
</feature>
<evidence type="ECO:0000256" key="11">
    <source>
        <dbReference type="SAM" id="Phobius"/>
    </source>
</evidence>
<gene>
    <name evidence="13" type="ORF">MNBD_ALPHA08-1071</name>
</gene>
<dbReference type="EC" id="3.6.3.3" evidence="13"/>
<reference evidence="13" key="1">
    <citation type="submission" date="2018-06" db="EMBL/GenBank/DDBJ databases">
        <authorList>
            <person name="Zhirakovskaya E."/>
        </authorList>
    </citation>
    <scope>NUCLEOTIDE SEQUENCE</scope>
</reference>
<dbReference type="CDD" id="cd00371">
    <property type="entry name" value="HMA"/>
    <property type="match status" value="2"/>
</dbReference>
<feature type="compositionally biased region" description="Polar residues" evidence="10">
    <location>
        <begin position="11"/>
        <end position="25"/>
    </location>
</feature>
<dbReference type="GO" id="GO:0005524">
    <property type="term" value="F:ATP binding"/>
    <property type="evidence" value="ECO:0007669"/>
    <property type="project" value="UniProtKB-KW"/>
</dbReference>
<feature type="transmembrane region" description="Helical" evidence="11">
    <location>
        <begin position="458"/>
        <end position="478"/>
    </location>
</feature>
<dbReference type="CDD" id="cd02094">
    <property type="entry name" value="P-type_ATPase_Cu-like"/>
    <property type="match status" value="1"/>
</dbReference>
<dbReference type="SUPFAM" id="SSF81653">
    <property type="entry name" value="Calcium ATPase, transduction domain A"/>
    <property type="match status" value="1"/>
</dbReference>
<dbReference type="NCBIfam" id="TIGR01525">
    <property type="entry name" value="ATPase-IB_hvy"/>
    <property type="match status" value="1"/>
</dbReference>
<dbReference type="Gene3D" id="3.40.50.1000">
    <property type="entry name" value="HAD superfamily/HAD-like"/>
    <property type="match status" value="1"/>
</dbReference>
<evidence type="ECO:0000256" key="10">
    <source>
        <dbReference type="SAM" id="MobiDB-lite"/>
    </source>
</evidence>
<keyword evidence="6" id="KW-0067">ATP-binding</keyword>
<accession>A0A3B0SWF9</accession>
<dbReference type="GO" id="GO:0005507">
    <property type="term" value="F:copper ion binding"/>
    <property type="evidence" value="ECO:0007669"/>
    <property type="project" value="TreeGrafter"/>
</dbReference>
<feature type="transmembrane region" description="Helical" evidence="11">
    <location>
        <begin position="188"/>
        <end position="206"/>
    </location>
</feature>
<feature type="domain" description="HMA" evidence="12">
    <location>
        <begin position="96"/>
        <end position="160"/>
    </location>
</feature>
<comment type="similarity">
    <text evidence="2">Belongs to the cation transport ATPase (P-type) (TC 3.A.3) family. Type IB subfamily.</text>
</comment>
<dbReference type="InterPro" id="IPR059000">
    <property type="entry name" value="ATPase_P-type_domA"/>
</dbReference>
<dbReference type="SUPFAM" id="SSF56784">
    <property type="entry name" value="HAD-like"/>
    <property type="match status" value="1"/>
</dbReference>
<evidence type="ECO:0000259" key="12">
    <source>
        <dbReference type="PROSITE" id="PS50846"/>
    </source>
</evidence>
<dbReference type="SFLD" id="SFLDF00027">
    <property type="entry name" value="p-type_atpase"/>
    <property type="match status" value="1"/>
</dbReference>
<dbReference type="InterPro" id="IPR023298">
    <property type="entry name" value="ATPase_P-typ_TM_dom_sf"/>
</dbReference>
<dbReference type="EMBL" id="UOEC01000159">
    <property type="protein sequence ID" value="VAV99115.1"/>
    <property type="molecule type" value="Genomic_DNA"/>
</dbReference>
<dbReference type="NCBIfam" id="TIGR01494">
    <property type="entry name" value="ATPase_P-type"/>
    <property type="match status" value="1"/>
</dbReference>
<name>A0A3B0SWF9_9ZZZZ</name>
<dbReference type="GO" id="GO:0043682">
    <property type="term" value="F:P-type divalent copper transporter activity"/>
    <property type="evidence" value="ECO:0007669"/>
    <property type="project" value="TreeGrafter"/>
</dbReference>
<dbReference type="InterPro" id="IPR001757">
    <property type="entry name" value="P_typ_ATPase"/>
</dbReference>
<dbReference type="PRINTS" id="PR00942">
    <property type="entry name" value="CUATPASEI"/>
</dbReference>
<keyword evidence="4" id="KW-0479">Metal-binding</keyword>
<keyword evidence="9 11" id="KW-0472">Membrane</keyword>
<dbReference type="SUPFAM" id="SSF81665">
    <property type="entry name" value="Calcium ATPase, transmembrane domain M"/>
    <property type="match status" value="1"/>
</dbReference>
<dbReference type="SUPFAM" id="SSF55008">
    <property type="entry name" value="HMA, heavy metal-associated domain"/>
    <property type="match status" value="2"/>
</dbReference>
<dbReference type="FunFam" id="2.70.150.10:FF:000002">
    <property type="entry name" value="Copper-transporting ATPase 1, putative"/>
    <property type="match status" value="1"/>
</dbReference>
<dbReference type="PRINTS" id="PR00943">
    <property type="entry name" value="CUATPASE"/>
</dbReference>
<protein>
    <submittedName>
        <fullName evidence="13">Lead, cadmium, zinc and mercury transporting ATPase Copper-translocating P-type ATPase</fullName>
        <ecNumber evidence="13">3.6.3.3</ecNumber>
        <ecNumber evidence="13">3.6.3.4</ecNumber>
    </submittedName>
</protein>
<dbReference type="Pfam" id="PF00702">
    <property type="entry name" value="Hydrolase"/>
    <property type="match status" value="1"/>
</dbReference>
<evidence type="ECO:0000256" key="7">
    <source>
        <dbReference type="ARBA" id="ARBA00022967"/>
    </source>
</evidence>
<keyword evidence="13" id="KW-0378">Hydrolase</keyword>
<dbReference type="PROSITE" id="PS01047">
    <property type="entry name" value="HMA_1"/>
    <property type="match status" value="1"/>
</dbReference>
<dbReference type="Gene3D" id="3.30.70.100">
    <property type="match status" value="2"/>
</dbReference>
<dbReference type="Pfam" id="PF00403">
    <property type="entry name" value="HMA"/>
    <property type="match status" value="2"/>
</dbReference>
<evidence type="ECO:0000256" key="1">
    <source>
        <dbReference type="ARBA" id="ARBA00004127"/>
    </source>
</evidence>
<dbReference type="GO" id="GO:0016020">
    <property type="term" value="C:membrane"/>
    <property type="evidence" value="ECO:0007669"/>
    <property type="project" value="InterPro"/>
</dbReference>
<proteinExistence type="inferred from homology"/>
<evidence type="ECO:0000313" key="13">
    <source>
        <dbReference type="EMBL" id="VAV99115.1"/>
    </source>
</evidence>
<dbReference type="AlphaFoldDB" id="A0A3B0SWF9"/>
<dbReference type="InterPro" id="IPR006121">
    <property type="entry name" value="HMA_dom"/>
</dbReference>
<dbReference type="InterPro" id="IPR018303">
    <property type="entry name" value="ATPase_P-typ_P_site"/>
</dbReference>
<dbReference type="FunFam" id="3.30.70.100:FF:000005">
    <property type="entry name" value="Copper-exporting P-type ATPase A"/>
    <property type="match status" value="1"/>
</dbReference>
<dbReference type="PROSITE" id="PS00154">
    <property type="entry name" value="ATPASE_E1_E2"/>
    <property type="match status" value="1"/>
</dbReference>
<evidence type="ECO:0000256" key="8">
    <source>
        <dbReference type="ARBA" id="ARBA00022989"/>
    </source>
</evidence>
<dbReference type="SFLD" id="SFLDS00003">
    <property type="entry name" value="Haloacid_Dehalogenase"/>
    <property type="match status" value="1"/>
</dbReference>
<dbReference type="SFLD" id="SFLDG00002">
    <property type="entry name" value="C1.7:_P-type_atpase_like"/>
    <property type="match status" value="1"/>
</dbReference>
<evidence type="ECO:0000256" key="6">
    <source>
        <dbReference type="ARBA" id="ARBA00022840"/>
    </source>
</evidence>
<evidence type="ECO:0000256" key="2">
    <source>
        <dbReference type="ARBA" id="ARBA00006024"/>
    </source>
</evidence>
<evidence type="ECO:0000256" key="9">
    <source>
        <dbReference type="ARBA" id="ARBA00023136"/>
    </source>
</evidence>
<keyword evidence="8 11" id="KW-1133">Transmembrane helix</keyword>
<feature type="transmembrane region" description="Helical" evidence="11">
    <location>
        <begin position="430"/>
        <end position="452"/>
    </location>
</feature>
<feature type="transmembrane region" description="Helical" evidence="11">
    <location>
        <begin position="795"/>
        <end position="815"/>
    </location>
</feature>
<dbReference type="InterPro" id="IPR023299">
    <property type="entry name" value="ATPase_P-typ_cyto_dom_N"/>
</dbReference>
<organism evidence="13">
    <name type="scientific">hydrothermal vent metagenome</name>
    <dbReference type="NCBI Taxonomy" id="652676"/>
    <lineage>
        <taxon>unclassified sequences</taxon>
        <taxon>metagenomes</taxon>
        <taxon>ecological metagenomes</taxon>
    </lineage>
</organism>
<feature type="transmembrane region" description="Helical" evidence="11">
    <location>
        <begin position="278"/>
        <end position="296"/>
    </location>
</feature>
<dbReference type="GO" id="GO:0055070">
    <property type="term" value="P:copper ion homeostasis"/>
    <property type="evidence" value="ECO:0007669"/>
    <property type="project" value="TreeGrafter"/>
</dbReference>
<keyword evidence="7" id="KW-1278">Translocase</keyword>
<dbReference type="PRINTS" id="PR00119">
    <property type="entry name" value="CATATPASE"/>
</dbReference>
<dbReference type="Gene3D" id="2.70.150.10">
    <property type="entry name" value="Calcium-transporting ATPase, cytoplasmic transduction domain A"/>
    <property type="match status" value="1"/>
</dbReference>
<dbReference type="InterPro" id="IPR023214">
    <property type="entry name" value="HAD_sf"/>
</dbReference>
<feature type="domain" description="HMA" evidence="12">
    <location>
        <begin position="28"/>
        <end position="94"/>
    </location>
</feature>
<dbReference type="InterPro" id="IPR027256">
    <property type="entry name" value="P-typ_ATPase_IB"/>
</dbReference>